<evidence type="ECO:0000313" key="3">
    <source>
        <dbReference type="WBParaSite" id="nRc.2.0.1.t17819-RA"/>
    </source>
</evidence>
<feature type="region of interest" description="Disordered" evidence="1">
    <location>
        <begin position="383"/>
        <end position="410"/>
    </location>
</feature>
<reference evidence="3" key="1">
    <citation type="submission" date="2022-11" db="UniProtKB">
        <authorList>
            <consortium name="WormBaseParasite"/>
        </authorList>
    </citation>
    <scope>IDENTIFICATION</scope>
</reference>
<feature type="region of interest" description="Disordered" evidence="1">
    <location>
        <begin position="147"/>
        <end position="200"/>
    </location>
</feature>
<feature type="compositionally biased region" description="Basic and acidic residues" evidence="1">
    <location>
        <begin position="156"/>
        <end position="165"/>
    </location>
</feature>
<dbReference type="AlphaFoldDB" id="A0A915IUE7"/>
<dbReference type="Proteomes" id="UP000887565">
    <property type="component" value="Unplaced"/>
</dbReference>
<feature type="compositionally biased region" description="Acidic residues" evidence="1">
    <location>
        <begin position="80"/>
        <end position="94"/>
    </location>
</feature>
<feature type="region of interest" description="Disordered" evidence="1">
    <location>
        <begin position="261"/>
        <end position="366"/>
    </location>
</feature>
<sequence>MLTSSSTEASEIIEKLFSADQPLPLPLENHGDVAQTFKKTFKSSTVSFSLRDDNNENQPGSSGVGNVAPSRSRSSRNDENESDQDGDSDSDSDFDDHMAGAVNIRRTTGDETLSLSSSARRTFGGLTRSTAIANFAAAVAASDAAATSVSANEGDIPSHDVRRGDGYLYSDDDNVSLESALSREEDDEDDERERTFDRTNDDVLSSIDFTAPINQAGLQENANGQNFASIAVSMSPSVVGGTVPNPPASDRNDNRTGNLAEISLIENTSATTSSRRKRRRLSSMEDAVADVLAEAVKASAGEDNDDEDEDEADPADEDEDEDERDEDDGVRPLAATEEDDSEMSDTDDLDGDQTNESDFDERFVAANTLAPPTLRWSMRRLTPRETVSRSSAPAATAIIGGSGVSTQPPSASIHNYYKKTVERVEK</sequence>
<protein>
    <submittedName>
        <fullName evidence="3">Uncharacterized protein</fullName>
    </submittedName>
</protein>
<proteinExistence type="predicted"/>
<feature type="compositionally biased region" description="Acidic residues" evidence="1">
    <location>
        <begin position="336"/>
        <end position="359"/>
    </location>
</feature>
<evidence type="ECO:0000256" key="1">
    <source>
        <dbReference type="SAM" id="MobiDB-lite"/>
    </source>
</evidence>
<accession>A0A915IUE7</accession>
<name>A0A915IUE7_ROMCU</name>
<evidence type="ECO:0000313" key="2">
    <source>
        <dbReference type="Proteomes" id="UP000887565"/>
    </source>
</evidence>
<feature type="compositionally biased region" description="Acidic residues" evidence="1">
    <location>
        <begin position="302"/>
        <end position="328"/>
    </location>
</feature>
<feature type="compositionally biased region" description="Low complexity" evidence="1">
    <location>
        <begin position="285"/>
        <end position="298"/>
    </location>
</feature>
<dbReference type="WBParaSite" id="nRc.2.0.1.t17819-RA">
    <property type="protein sequence ID" value="nRc.2.0.1.t17819-RA"/>
    <property type="gene ID" value="nRc.2.0.1.g17819"/>
</dbReference>
<feature type="region of interest" description="Disordered" evidence="1">
    <location>
        <begin position="48"/>
        <end position="118"/>
    </location>
</feature>
<organism evidence="2 3">
    <name type="scientific">Romanomermis culicivorax</name>
    <name type="common">Nematode worm</name>
    <dbReference type="NCBI Taxonomy" id="13658"/>
    <lineage>
        <taxon>Eukaryota</taxon>
        <taxon>Metazoa</taxon>
        <taxon>Ecdysozoa</taxon>
        <taxon>Nematoda</taxon>
        <taxon>Enoplea</taxon>
        <taxon>Dorylaimia</taxon>
        <taxon>Mermithida</taxon>
        <taxon>Mermithoidea</taxon>
        <taxon>Mermithidae</taxon>
        <taxon>Romanomermis</taxon>
    </lineage>
</organism>
<keyword evidence="2" id="KW-1185">Reference proteome</keyword>